<evidence type="ECO:0000313" key="5">
    <source>
        <dbReference type="Proteomes" id="UP000680638"/>
    </source>
</evidence>
<dbReference type="InterPro" id="IPR000160">
    <property type="entry name" value="GGDEF_dom"/>
</dbReference>
<comment type="caution">
    <text evidence="4">The sequence shown here is derived from an EMBL/GenBank/DDBJ whole genome shotgun (WGS) entry which is preliminary data.</text>
</comment>
<accession>A0ABQ4M340</accession>
<feature type="domain" description="GGDEF" evidence="3">
    <location>
        <begin position="409"/>
        <end position="552"/>
    </location>
</feature>
<dbReference type="Pfam" id="PF00990">
    <property type="entry name" value="GGDEF"/>
    <property type="match status" value="1"/>
</dbReference>
<dbReference type="Gene3D" id="3.30.70.270">
    <property type="match status" value="1"/>
</dbReference>
<dbReference type="InterPro" id="IPR029787">
    <property type="entry name" value="Nucleotide_cyclase"/>
</dbReference>
<dbReference type="Proteomes" id="UP000680638">
    <property type="component" value="Unassembled WGS sequence"/>
</dbReference>
<proteinExistence type="predicted"/>
<name>A0ABQ4M340_9BACL</name>
<dbReference type="CDD" id="cd14686">
    <property type="entry name" value="bZIP"/>
    <property type="match status" value="1"/>
</dbReference>
<dbReference type="NCBIfam" id="TIGR00254">
    <property type="entry name" value="GGDEF"/>
    <property type="match status" value="1"/>
</dbReference>
<dbReference type="CDD" id="cd01949">
    <property type="entry name" value="GGDEF"/>
    <property type="match status" value="1"/>
</dbReference>
<evidence type="ECO:0000256" key="1">
    <source>
        <dbReference type="SAM" id="Coils"/>
    </source>
</evidence>
<dbReference type="InterPro" id="IPR031621">
    <property type="entry name" value="HisKA_7TM"/>
</dbReference>
<dbReference type="PANTHER" id="PTHR45138:SF9">
    <property type="entry name" value="DIGUANYLATE CYCLASE DGCM-RELATED"/>
    <property type="match status" value="1"/>
</dbReference>
<feature type="coiled-coil region" evidence="1">
    <location>
        <begin position="337"/>
        <end position="381"/>
    </location>
</feature>
<dbReference type="PANTHER" id="PTHR45138">
    <property type="entry name" value="REGULATORY COMPONENTS OF SENSORY TRANSDUCTION SYSTEM"/>
    <property type="match status" value="1"/>
</dbReference>
<keyword evidence="2" id="KW-0472">Membrane</keyword>
<feature type="transmembrane region" description="Helical" evidence="2">
    <location>
        <begin position="199"/>
        <end position="219"/>
    </location>
</feature>
<feature type="transmembrane region" description="Helical" evidence="2">
    <location>
        <begin position="95"/>
        <end position="114"/>
    </location>
</feature>
<organism evidence="4 5">
    <name type="scientific">Paenibacillus cookii</name>
    <dbReference type="NCBI Taxonomy" id="157839"/>
    <lineage>
        <taxon>Bacteria</taxon>
        <taxon>Bacillati</taxon>
        <taxon>Bacillota</taxon>
        <taxon>Bacilli</taxon>
        <taxon>Bacillales</taxon>
        <taxon>Paenibacillaceae</taxon>
        <taxon>Paenibacillus</taxon>
    </lineage>
</organism>
<dbReference type="PROSITE" id="PS50887">
    <property type="entry name" value="GGDEF"/>
    <property type="match status" value="1"/>
</dbReference>
<evidence type="ECO:0000313" key="4">
    <source>
        <dbReference type="EMBL" id="GIO69361.1"/>
    </source>
</evidence>
<dbReference type="Pfam" id="PF16927">
    <property type="entry name" value="HisKA_7TM"/>
    <property type="match status" value="1"/>
</dbReference>
<sequence length="552" mass="61805">MMAWIDLIVCILLLALLAYVFISVTITVLHKVYLMFHFFMTLWPLCQFAIQVTDSPRLQLLYVKIAFVDLALLAVGWLFFTLLLTKRTLPARKGLPVLIALPACLAAAIVISNPNGMFVQPLHGQYAERSYGPLFWLTSLVLIGYGVVSLWVIHSALSASRADRIKKQVTQVLRGMVVVMAFIGADILVNVVFRVSSMVIPGLTSAGILLSAVFFIVAIHRDKVFDLLKIAHQDIINTINLGILVLDDNEIIVETNRSLPAFLDLHIGDRFEIAAILPDAGTGTSGTFIAKYKNDPLESPEIDVLYEKGDRRHVHIHVSPIVVGGTRVGRIITFQDRSRLRQLIEETAKQNEILQERNQTLSEMQQELHLTNQKLQQMAITDGLTGCFNRNYITQQLEQEVRNHIERHIPFSILLLDIDFFKLINDRYGHLTGDEVICSTVNVIKQTLRDTDILARFGGEEFIVYLPFTGSEAALELAERIRAAVEANKMMVPGLKNALSVTVSIGLLSVDRFPLDLIPGSMTLISELFQSVDHVLYQAKREGRNRVVSASK</sequence>
<dbReference type="SUPFAM" id="SSF55073">
    <property type="entry name" value="Nucleotide cyclase"/>
    <property type="match status" value="1"/>
</dbReference>
<keyword evidence="2" id="KW-0812">Transmembrane</keyword>
<evidence type="ECO:0000256" key="2">
    <source>
        <dbReference type="SAM" id="Phobius"/>
    </source>
</evidence>
<reference evidence="4 5" key="1">
    <citation type="submission" date="2021-03" db="EMBL/GenBank/DDBJ databases">
        <title>Antimicrobial resistance genes in bacteria isolated from Japanese honey, and their potential for conferring macrolide and lincosamide resistance in the American foulbrood pathogen Paenibacillus larvae.</title>
        <authorList>
            <person name="Okamoto M."/>
            <person name="Kumagai M."/>
            <person name="Kanamori H."/>
            <person name="Takamatsu D."/>
        </authorList>
    </citation>
    <scope>NUCLEOTIDE SEQUENCE [LARGE SCALE GENOMIC DNA]</scope>
    <source>
        <strain evidence="4 5">J21TS3</strain>
    </source>
</reference>
<keyword evidence="5" id="KW-1185">Reference proteome</keyword>
<dbReference type="InterPro" id="IPR050469">
    <property type="entry name" value="Diguanylate_Cyclase"/>
</dbReference>
<feature type="transmembrane region" description="Helical" evidence="2">
    <location>
        <begin position="6"/>
        <end position="25"/>
    </location>
</feature>
<dbReference type="InterPro" id="IPR043128">
    <property type="entry name" value="Rev_trsase/Diguanyl_cyclase"/>
</dbReference>
<dbReference type="EMBL" id="BORW01000030">
    <property type="protein sequence ID" value="GIO69361.1"/>
    <property type="molecule type" value="Genomic_DNA"/>
</dbReference>
<gene>
    <name evidence="4" type="ORF">J21TS3_41820</name>
</gene>
<keyword evidence="2" id="KW-1133">Transmembrane helix</keyword>
<evidence type="ECO:0000259" key="3">
    <source>
        <dbReference type="PROSITE" id="PS50887"/>
    </source>
</evidence>
<feature type="transmembrane region" description="Helical" evidence="2">
    <location>
        <begin position="173"/>
        <end position="193"/>
    </location>
</feature>
<keyword evidence="1" id="KW-0175">Coiled coil</keyword>
<dbReference type="SMART" id="SM00267">
    <property type="entry name" value="GGDEF"/>
    <property type="match status" value="1"/>
</dbReference>
<feature type="transmembrane region" description="Helical" evidence="2">
    <location>
        <begin position="62"/>
        <end position="83"/>
    </location>
</feature>
<protein>
    <recommendedName>
        <fullName evidence="3">GGDEF domain-containing protein</fullName>
    </recommendedName>
</protein>
<feature type="transmembrane region" description="Helical" evidence="2">
    <location>
        <begin position="134"/>
        <end position="153"/>
    </location>
</feature>